<name>A0A162TCR2_9CLOT</name>
<sequence>MILYESLTPPTLGRGVSYTDGSIRAGSHRTNKVAITHYTRGITMKKTTVTLLMSFMLVISILLASGCSKQTSSSGQASEQSKKEKIKIAALKGPTGMGMVKLIEENKDSYDISLFDSPDQIISKVVNGEVDGAAVPSNLAPILYNKTKGAVQIVGINTLGVLYIVENGNTIKDIKDLKGKTIYSSGKGGTPEFVLNYILEKNGLDPDKDVKIEYKADHSNLAAAVASKEVKIAVLPEPFVTTTQMKDTDLQVSIDLTKEWEKASEGKNQLVMGTLVFRKDFIDKRGNDLDEFLSKYKNSVDFVNSSKEEAGKLIEKNGIIPKAKVAEMAIPKCNIVFISAKDGKESLDKFYSVLNENDPKSIGGKMPDEKFYYKGTEKSN</sequence>
<evidence type="ECO:0000313" key="1">
    <source>
        <dbReference type="EMBL" id="KZL92477.1"/>
    </source>
</evidence>
<keyword evidence="2" id="KW-1185">Reference proteome</keyword>
<dbReference type="InterPro" id="IPR027024">
    <property type="entry name" value="UCP027386_ABC_sbc_TM0202"/>
</dbReference>
<dbReference type="Pfam" id="PF12974">
    <property type="entry name" value="Phosphonate-bd"/>
    <property type="match status" value="1"/>
</dbReference>
<reference evidence="1 2" key="1">
    <citation type="submission" date="2016-04" db="EMBL/GenBank/DDBJ databases">
        <title>Genome sequence of Clostridium magnum DSM 2767.</title>
        <authorList>
            <person name="Poehlein A."/>
            <person name="Uhlig R."/>
            <person name="Fischer R."/>
            <person name="Bahl H."/>
            <person name="Daniel R."/>
        </authorList>
    </citation>
    <scope>NUCLEOTIDE SEQUENCE [LARGE SCALE GENOMIC DNA]</scope>
    <source>
        <strain evidence="1 2">DSM 2767</strain>
    </source>
</reference>
<gene>
    <name evidence="1" type="ORF">CLMAG_22860</name>
</gene>
<dbReference type="Proteomes" id="UP000076603">
    <property type="component" value="Unassembled WGS sequence"/>
</dbReference>
<proteinExistence type="predicted"/>
<evidence type="ECO:0000313" key="2">
    <source>
        <dbReference type="Proteomes" id="UP000076603"/>
    </source>
</evidence>
<accession>A0A162TCR2</accession>
<dbReference type="PATRIC" id="fig|1121326.3.peg.2283"/>
<dbReference type="SUPFAM" id="SSF53850">
    <property type="entry name" value="Periplasmic binding protein-like II"/>
    <property type="match status" value="1"/>
</dbReference>
<dbReference type="Gene3D" id="3.40.190.10">
    <property type="entry name" value="Periplasmic binding protein-like II"/>
    <property type="match status" value="2"/>
</dbReference>
<dbReference type="STRING" id="1121326.CLMAG_22860"/>
<dbReference type="PANTHER" id="PTHR30024:SF46">
    <property type="entry name" value="ABC TRANSPORTER, SUBSTRATE-BINDING LIPOPROTEIN"/>
    <property type="match status" value="1"/>
</dbReference>
<dbReference type="AlphaFoldDB" id="A0A162TCR2"/>
<organism evidence="1 2">
    <name type="scientific">Clostridium magnum DSM 2767</name>
    <dbReference type="NCBI Taxonomy" id="1121326"/>
    <lineage>
        <taxon>Bacteria</taxon>
        <taxon>Bacillati</taxon>
        <taxon>Bacillota</taxon>
        <taxon>Clostridia</taxon>
        <taxon>Eubacteriales</taxon>
        <taxon>Clostridiaceae</taxon>
        <taxon>Clostridium</taxon>
    </lineage>
</organism>
<dbReference type="PIRSF" id="PIRSF027386">
    <property type="entry name" value="UCP027386_ABC_sbc_TM0202"/>
    <property type="match status" value="1"/>
</dbReference>
<protein>
    <submittedName>
        <fullName evidence="1">ABC transporter, phosphonate, periplasmic substrate-binding protein</fullName>
    </submittedName>
</protein>
<comment type="caution">
    <text evidence="1">The sequence shown here is derived from an EMBL/GenBank/DDBJ whole genome shotgun (WGS) entry which is preliminary data.</text>
</comment>
<dbReference type="EMBL" id="LWAE01000002">
    <property type="protein sequence ID" value="KZL92477.1"/>
    <property type="molecule type" value="Genomic_DNA"/>
</dbReference>
<dbReference type="PANTHER" id="PTHR30024">
    <property type="entry name" value="ALIPHATIC SULFONATES-BINDING PROTEIN-RELATED"/>
    <property type="match status" value="1"/>
</dbReference>